<evidence type="ECO:0000256" key="1">
    <source>
        <dbReference type="SAM" id="MobiDB-lite"/>
    </source>
</evidence>
<keyword evidence="2" id="KW-0812">Transmembrane</keyword>
<keyword evidence="2" id="KW-1133">Transmembrane helix</keyword>
<gene>
    <name evidence="3" type="ORF">GPA25_10090</name>
</gene>
<organism evidence="3 4">
    <name type="scientific">Aromatoleum diolicum</name>
    <dbReference type="NCBI Taxonomy" id="75796"/>
    <lineage>
        <taxon>Bacteria</taxon>
        <taxon>Pseudomonadati</taxon>
        <taxon>Pseudomonadota</taxon>
        <taxon>Betaproteobacteria</taxon>
        <taxon>Rhodocyclales</taxon>
        <taxon>Rhodocyclaceae</taxon>
        <taxon>Aromatoleum</taxon>
    </lineage>
</organism>
<proteinExistence type="predicted"/>
<protein>
    <submittedName>
        <fullName evidence="3">Uncharacterized protein</fullName>
    </submittedName>
</protein>
<accession>A0ABX1QD39</accession>
<reference evidence="3 4" key="1">
    <citation type="submission" date="2019-12" db="EMBL/GenBank/DDBJ databases">
        <title>Comparative genomics gives insights into the taxonomy of the Azoarcus-Aromatoleum group and reveals separate origins of nif in the plant-associated Azoarcus and non-plant-associated Aromatoleum sub-groups.</title>
        <authorList>
            <person name="Lafos M."/>
            <person name="Maluk M."/>
            <person name="Batista M."/>
            <person name="Junghare M."/>
            <person name="Carmona M."/>
            <person name="Faoro H."/>
            <person name="Cruz L.M."/>
            <person name="Battistoni F."/>
            <person name="De Souza E."/>
            <person name="Pedrosa F."/>
            <person name="Chen W.-M."/>
            <person name="Poole P.S."/>
            <person name="Dixon R.A."/>
            <person name="James E.K."/>
        </authorList>
    </citation>
    <scope>NUCLEOTIDE SEQUENCE [LARGE SCALE GENOMIC DNA]</scope>
    <source>
        <strain evidence="3 4">22Lin</strain>
    </source>
</reference>
<keyword evidence="4" id="KW-1185">Reference proteome</keyword>
<feature type="transmembrane region" description="Helical" evidence="2">
    <location>
        <begin position="62"/>
        <end position="89"/>
    </location>
</feature>
<keyword evidence="2" id="KW-0472">Membrane</keyword>
<evidence type="ECO:0000256" key="2">
    <source>
        <dbReference type="SAM" id="Phobius"/>
    </source>
</evidence>
<evidence type="ECO:0000313" key="3">
    <source>
        <dbReference type="EMBL" id="NMG75104.1"/>
    </source>
</evidence>
<evidence type="ECO:0000313" key="4">
    <source>
        <dbReference type="Proteomes" id="UP000648984"/>
    </source>
</evidence>
<dbReference type="EMBL" id="WTVQ01000014">
    <property type="protein sequence ID" value="NMG75104.1"/>
    <property type="molecule type" value="Genomic_DNA"/>
</dbReference>
<sequence>MLESGVLPSNCGTTFAEGLQGACLAKWLLVQSFMQQRLGWLSLTLGLAAFVLRRSPLAWGGWISGLAGLVLYNFDYAAVGALLSLVVLVRAGSQGWGRQQQSGDEPADGLGIGRFG</sequence>
<feature type="transmembrane region" description="Helical" evidence="2">
    <location>
        <begin position="38"/>
        <end position="56"/>
    </location>
</feature>
<feature type="compositionally biased region" description="Low complexity" evidence="1">
    <location>
        <begin position="94"/>
        <end position="103"/>
    </location>
</feature>
<comment type="caution">
    <text evidence="3">The sequence shown here is derived from an EMBL/GenBank/DDBJ whole genome shotgun (WGS) entry which is preliminary data.</text>
</comment>
<feature type="region of interest" description="Disordered" evidence="1">
    <location>
        <begin position="94"/>
        <end position="116"/>
    </location>
</feature>
<dbReference type="Proteomes" id="UP000648984">
    <property type="component" value="Unassembled WGS sequence"/>
</dbReference>
<name>A0ABX1QD39_9RHOO</name>